<name>A0ABV2KH09_9HYPH</name>
<gene>
    <name evidence="3" type="ORF">ABID44_000673</name>
</gene>
<feature type="compositionally biased region" description="Basic and acidic residues" evidence="1">
    <location>
        <begin position="80"/>
        <end position="93"/>
    </location>
</feature>
<feature type="region of interest" description="Disordered" evidence="1">
    <location>
        <begin position="75"/>
        <end position="100"/>
    </location>
</feature>
<organism evidence="3 4">
    <name type="scientific">Aquamicrobium ahrensii</name>
    <dbReference type="NCBI Taxonomy" id="469551"/>
    <lineage>
        <taxon>Bacteria</taxon>
        <taxon>Pseudomonadati</taxon>
        <taxon>Pseudomonadota</taxon>
        <taxon>Alphaproteobacteria</taxon>
        <taxon>Hyphomicrobiales</taxon>
        <taxon>Phyllobacteriaceae</taxon>
        <taxon>Aquamicrobium</taxon>
    </lineage>
</organism>
<evidence type="ECO:0000313" key="3">
    <source>
        <dbReference type="EMBL" id="MET3660359.1"/>
    </source>
</evidence>
<evidence type="ECO:0000256" key="2">
    <source>
        <dbReference type="SAM" id="Phobius"/>
    </source>
</evidence>
<keyword evidence="2" id="KW-0812">Transmembrane</keyword>
<dbReference type="EMBL" id="JBEPMN010000002">
    <property type="protein sequence ID" value="MET3660359.1"/>
    <property type="molecule type" value="Genomic_DNA"/>
</dbReference>
<evidence type="ECO:0000313" key="4">
    <source>
        <dbReference type="Proteomes" id="UP001549143"/>
    </source>
</evidence>
<dbReference type="RefSeq" id="WP_354150264.1">
    <property type="nucleotide sequence ID" value="NZ_JBEPMN010000002.1"/>
</dbReference>
<sequence>MTLALIAVCAAGLFIGARFLAPAILLATLVVVMMSILTGVFLGSPLKLILLRTFYLIIALQGCYLIGLGLTALAPRGKSAKPEASFRKRDRTSSPRRPSG</sequence>
<reference evidence="3 4" key="1">
    <citation type="submission" date="2024-06" db="EMBL/GenBank/DDBJ databases">
        <title>Genomic Encyclopedia of Type Strains, Phase IV (KMG-IV): sequencing the most valuable type-strain genomes for metagenomic binning, comparative biology and taxonomic classification.</title>
        <authorList>
            <person name="Goeker M."/>
        </authorList>
    </citation>
    <scope>NUCLEOTIDE SEQUENCE [LARGE SCALE GENOMIC DNA]</scope>
    <source>
        <strain evidence="3 4">DSM 19730</strain>
    </source>
</reference>
<feature type="transmembrane region" description="Helical" evidence="2">
    <location>
        <begin position="53"/>
        <end position="74"/>
    </location>
</feature>
<keyword evidence="2" id="KW-0472">Membrane</keyword>
<accession>A0ABV2KH09</accession>
<keyword evidence="2" id="KW-1133">Transmembrane helix</keyword>
<dbReference type="Proteomes" id="UP001549143">
    <property type="component" value="Unassembled WGS sequence"/>
</dbReference>
<evidence type="ECO:0000256" key="1">
    <source>
        <dbReference type="SAM" id="MobiDB-lite"/>
    </source>
</evidence>
<proteinExistence type="predicted"/>
<comment type="caution">
    <text evidence="3">The sequence shown here is derived from an EMBL/GenBank/DDBJ whole genome shotgun (WGS) entry which is preliminary data.</text>
</comment>
<keyword evidence="4" id="KW-1185">Reference proteome</keyword>
<protein>
    <submittedName>
        <fullName evidence="3">Membrane protein</fullName>
    </submittedName>
</protein>